<organism evidence="5 6">
    <name type="scientific">Mycena metata</name>
    <dbReference type="NCBI Taxonomy" id="1033252"/>
    <lineage>
        <taxon>Eukaryota</taxon>
        <taxon>Fungi</taxon>
        <taxon>Dikarya</taxon>
        <taxon>Basidiomycota</taxon>
        <taxon>Agaricomycotina</taxon>
        <taxon>Agaricomycetes</taxon>
        <taxon>Agaricomycetidae</taxon>
        <taxon>Agaricales</taxon>
        <taxon>Marasmiineae</taxon>
        <taxon>Mycenaceae</taxon>
        <taxon>Mycena</taxon>
    </lineage>
</organism>
<feature type="repeat" description="WD" evidence="3">
    <location>
        <begin position="96"/>
        <end position="137"/>
    </location>
</feature>
<dbReference type="PANTHER" id="PTHR44019:SF8">
    <property type="entry name" value="POC1 CENTRIOLAR PROTEIN HOMOLOG"/>
    <property type="match status" value="1"/>
</dbReference>
<name>A0AAD7MF33_9AGAR</name>
<dbReference type="InterPro" id="IPR019775">
    <property type="entry name" value="WD40_repeat_CS"/>
</dbReference>
<dbReference type="InterPro" id="IPR050505">
    <property type="entry name" value="WDR55/POC1"/>
</dbReference>
<dbReference type="PANTHER" id="PTHR44019">
    <property type="entry name" value="WD REPEAT-CONTAINING PROTEIN 55"/>
    <property type="match status" value="1"/>
</dbReference>
<dbReference type="SUPFAM" id="SSF50978">
    <property type="entry name" value="WD40 repeat-like"/>
    <property type="match status" value="1"/>
</dbReference>
<keyword evidence="6" id="KW-1185">Reference proteome</keyword>
<keyword evidence="4" id="KW-0175">Coiled coil</keyword>
<dbReference type="PROSITE" id="PS50082">
    <property type="entry name" value="WD_REPEATS_2"/>
    <property type="match status" value="1"/>
</dbReference>
<dbReference type="SMART" id="SM00320">
    <property type="entry name" value="WD40"/>
    <property type="match status" value="3"/>
</dbReference>
<dbReference type="PROSITE" id="PS00678">
    <property type="entry name" value="WD_REPEATS_1"/>
    <property type="match status" value="1"/>
</dbReference>
<dbReference type="InterPro" id="IPR015943">
    <property type="entry name" value="WD40/YVTN_repeat-like_dom_sf"/>
</dbReference>
<evidence type="ECO:0000256" key="2">
    <source>
        <dbReference type="ARBA" id="ARBA00022737"/>
    </source>
</evidence>
<evidence type="ECO:0000256" key="1">
    <source>
        <dbReference type="ARBA" id="ARBA00022574"/>
    </source>
</evidence>
<dbReference type="InterPro" id="IPR036322">
    <property type="entry name" value="WD40_repeat_dom_sf"/>
</dbReference>
<keyword evidence="1 3" id="KW-0853">WD repeat</keyword>
<accession>A0AAD7MF33</accession>
<evidence type="ECO:0000313" key="6">
    <source>
        <dbReference type="Proteomes" id="UP001215598"/>
    </source>
</evidence>
<dbReference type="AlphaFoldDB" id="A0AAD7MF33"/>
<dbReference type="PROSITE" id="PS50294">
    <property type="entry name" value="WD_REPEATS_REGION"/>
    <property type="match status" value="1"/>
</dbReference>
<evidence type="ECO:0000313" key="5">
    <source>
        <dbReference type="EMBL" id="KAJ7713916.1"/>
    </source>
</evidence>
<dbReference type="InterPro" id="IPR001680">
    <property type="entry name" value="WD40_rpt"/>
</dbReference>
<dbReference type="Gene3D" id="2.130.10.10">
    <property type="entry name" value="YVTN repeat-like/Quinoprotein amine dehydrogenase"/>
    <property type="match status" value="1"/>
</dbReference>
<dbReference type="Pfam" id="PF00400">
    <property type="entry name" value="WD40"/>
    <property type="match status" value="2"/>
</dbReference>
<reference evidence="5" key="1">
    <citation type="submission" date="2023-03" db="EMBL/GenBank/DDBJ databases">
        <title>Massive genome expansion in bonnet fungi (Mycena s.s.) driven by repeated elements and novel gene families across ecological guilds.</title>
        <authorList>
            <consortium name="Lawrence Berkeley National Laboratory"/>
            <person name="Harder C.B."/>
            <person name="Miyauchi S."/>
            <person name="Viragh M."/>
            <person name="Kuo A."/>
            <person name="Thoen E."/>
            <person name="Andreopoulos B."/>
            <person name="Lu D."/>
            <person name="Skrede I."/>
            <person name="Drula E."/>
            <person name="Henrissat B."/>
            <person name="Morin E."/>
            <person name="Kohler A."/>
            <person name="Barry K."/>
            <person name="LaButti K."/>
            <person name="Morin E."/>
            <person name="Salamov A."/>
            <person name="Lipzen A."/>
            <person name="Mereny Z."/>
            <person name="Hegedus B."/>
            <person name="Baldrian P."/>
            <person name="Stursova M."/>
            <person name="Weitz H."/>
            <person name="Taylor A."/>
            <person name="Grigoriev I.V."/>
            <person name="Nagy L.G."/>
            <person name="Martin F."/>
            <person name="Kauserud H."/>
        </authorList>
    </citation>
    <scope>NUCLEOTIDE SEQUENCE</scope>
    <source>
        <strain evidence="5">CBHHK182m</strain>
    </source>
</reference>
<comment type="caution">
    <text evidence="5">The sequence shown here is derived from an EMBL/GenBank/DDBJ whole genome shotgun (WGS) entry which is preliminary data.</text>
</comment>
<feature type="coiled-coil region" evidence="4">
    <location>
        <begin position="440"/>
        <end position="467"/>
    </location>
</feature>
<protein>
    <submittedName>
        <fullName evidence="5">WD40-repeat-containing domain protein</fullName>
    </submittedName>
</protein>
<evidence type="ECO:0000256" key="3">
    <source>
        <dbReference type="PROSITE-ProRule" id="PRU00221"/>
    </source>
</evidence>
<keyword evidence="2" id="KW-0677">Repeat</keyword>
<gene>
    <name evidence="5" type="ORF">B0H16DRAFT_1478306</name>
</gene>
<sequence length="531" mass="59099">MICAYLIGGTNLRNWGKVRGSSRARVISVSEKAVGYNGCDAEGSEYRVRRCHNKERHNKERHWPVPVRARPPLLQAYAESSMTQGAYTLFTTLAPEPNDSGPINSLLFIRNATLLVSGGDDQILRIWDVYTNKCVQKLHSPRWGQITALSWLKLSATSEANAVLFIGTGRGVVSAYPFSDKSNQLSTTTAVFRLDDSVEVQALDLLRSRFAVASHSGQIRMFGLKDSKFLVPLWNIQVQDIPRGIFFDGTDNERLTVHTCCLGDVYSINSSSTYDDFADSGVCSIYCNSESGKLIGRTRLAGGVGSATLSENQHIKATYNLSTGNFDIYEPPDSLAPISLMVPTTSRLIKQCVFTEDGRTVVCGGDDGTVNVFRLGERPEMQSLSVEGPDTFYAITTMSTFYYHFIACGDSEEPATIFIWRKPTEMKVMEDRELQLRLAREESTSMHVSAETEIQDLKEKLKALTIIYEYETQRQKSGQSTERYLLAAAVVTLSVLFPTIGLCQYCENPYEIKLPDSFLLYNKGPPECEAP</sequence>
<evidence type="ECO:0000256" key="4">
    <source>
        <dbReference type="SAM" id="Coils"/>
    </source>
</evidence>
<dbReference type="EMBL" id="JARKIB010000333">
    <property type="protein sequence ID" value="KAJ7713916.1"/>
    <property type="molecule type" value="Genomic_DNA"/>
</dbReference>
<dbReference type="Proteomes" id="UP001215598">
    <property type="component" value="Unassembled WGS sequence"/>
</dbReference>
<proteinExistence type="predicted"/>